<dbReference type="InterPro" id="IPR050708">
    <property type="entry name" value="T6SS_VgrG/RHS"/>
</dbReference>
<dbReference type="PANTHER" id="PTHR32305">
    <property type="match status" value="1"/>
</dbReference>
<evidence type="ECO:0000256" key="2">
    <source>
        <dbReference type="SAM" id="SignalP"/>
    </source>
</evidence>
<feature type="compositionally biased region" description="Basic and acidic residues" evidence="1">
    <location>
        <begin position="1855"/>
        <end position="1869"/>
    </location>
</feature>
<dbReference type="InterPro" id="IPR006530">
    <property type="entry name" value="YD"/>
</dbReference>
<keyword evidence="2" id="KW-0732">Signal</keyword>
<dbReference type="InterPro" id="IPR031325">
    <property type="entry name" value="RHS_repeat"/>
</dbReference>
<dbReference type="NCBIfam" id="TIGR01643">
    <property type="entry name" value="YD_repeat_2x"/>
    <property type="match status" value="4"/>
</dbReference>
<dbReference type="RefSeq" id="WP_166055826.1">
    <property type="nucleotide sequence ID" value="NZ_JAAMPJ010000021.1"/>
</dbReference>
<dbReference type="Gene3D" id="2.180.10.10">
    <property type="entry name" value="RHS repeat-associated core"/>
    <property type="match status" value="3"/>
</dbReference>
<feature type="domain" description="Golvesin/Xly CBD-like" evidence="3">
    <location>
        <begin position="1105"/>
        <end position="1231"/>
    </location>
</feature>
<feature type="chain" id="PRO_5028911851" description="Golvesin/Xly CBD-like domain-containing protein" evidence="2">
    <location>
        <begin position="31"/>
        <end position="1969"/>
    </location>
</feature>
<dbReference type="Proteomes" id="UP000481360">
    <property type="component" value="Unassembled WGS sequence"/>
</dbReference>
<keyword evidence="5" id="KW-1185">Reference proteome</keyword>
<dbReference type="Gene3D" id="2.60.120.260">
    <property type="entry name" value="Galactose-binding domain-like"/>
    <property type="match status" value="1"/>
</dbReference>
<dbReference type="GO" id="GO:0005975">
    <property type="term" value="P:carbohydrate metabolic process"/>
    <property type="evidence" value="ECO:0007669"/>
    <property type="project" value="UniProtKB-ARBA"/>
</dbReference>
<dbReference type="Gene3D" id="2.60.40.10">
    <property type="entry name" value="Immunoglobulins"/>
    <property type="match status" value="1"/>
</dbReference>
<feature type="region of interest" description="Disordered" evidence="1">
    <location>
        <begin position="1853"/>
        <end position="1877"/>
    </location>
</feature>
<feature type="compositionally biased region" description="Basic and acidic residues" evidence="1">
    <location>
        <begin position="1579"/>
        <end position="1590"/>
    </location>
</feature>
<dbReference type="Pfam" id="PF05593">
    <property type="entry name" value="RHS_repeat"/>
    <property type="match status" value="3"/>
</dbReference>
<evidence type="ECO:0000259" key="3">
    <source>
        <dbReference type="Pfam" id="PF25275"/>
    </source>
</evidence>
<organism evidence="4 5">
    <name type="scientific">Lentzea alba</name>
    <dbReference type="NCBI Taxonomy" id="2714351"/>
    <lineage>
        <taxon>Bacteria</taxon>
        <taxon>Bacillati</taxon>
        <taxon>Actinomycetota</taxon>
        <taxon>Actinomycetes</taxon>
        <taxon>Pseudonocardiales</taxon>
        <taxon>Pseudonocardiaceae</taxon>
        <taxon>Lentzea</taxon>
    </lineage>
</organism>
<dbReference type="InterPro" id="IPR022385">
    <property type="entry name" value="Rhs_assc_core"/>
</dbReference>
<proteinExistence type="predicted"/>
<gene>
    <name evidence="4" type="ORF">G7043_45945</name>
</gene>
<feature type="region of interest" description="Disordered" evidence="1">
    <location>
        <begin position="52"/>
        <end position="80"/>
    </location>
</feature>
<feature type="signal peptide" evidence="2">
    <location>
        <begin position="1"/>
        <end position="30"/>
    </location>
</feature>
<feature type="region of interest" description="Disordered" evidence="1">
    <location>
        <begin position="1890"/>
        <end position="1928"/>
    </location>
</feature>
<dbReference type="NCBIfam" id="TIGR03696">
    <property type="entry name" value="Rhs_assc_core"/>
    <property type="match status" value="1"/>
</dbReference>
<dbReference type="PANTHER" id="PTHR32305:SF15">
    <property type="entry name" value="PROTEIN RHSA-RELATED"/>
    <property type="match status" value="1"/>
</dbReference>
<protein>
    <recommendedName>
        <fullName evidence="3">Golvesin/Xly CBD-like domain-containing protein</fullName>
    </recommendedName>
</protein>
<sequence length="1969" mass="216373">MAKVRHFGIFATVLSLIATLPAITPATAAAAPARAELTTRVTCVPPPPLVAAKTAASAPAPRQPQAADDSSPTYSAPLTPQRMIPGEEHLVAVELTNTTAKPWPKSAFVLSYHWKLPDGTDYTRPSNRVETALPGDVAPGQKITVNARVKAPVEVDLGNQRDEFVLAWDLRSRDTGKWLSETDQVPPLSQPVTAEHPTSDQLGLEKFYQYNGVTAGGGWTANVNQYSGNAVIGLNALSNPGRGFSSFVRLTYNSLDNSNSYLGNGWSLTTSSLHRLGSPLQFHVPLLGDPRYPSKITLVDGDGTSHLFELNKNGSNDKKRWTYDNPAGVHLHLRRTESDDKSRTWVMTRPDSTETFFDGDGYQTALRDKNGNELKFTYARSSHGNRNTGVLTEITDATGRRVLSLDYYQRGDDFFSFVGDVKVLGHDLLNTSIIDQVRSITDVSGRRITFAYSDKGQLREVVDGAGTPGQKVYGLFYADPSDHDAKLVRINDALGHGTQVKYFTDPSDRVRRHRAQSFVDRRGNSTTFDYATGGESSINSTVIDANGNSTKLVMDGFGRPVKHTNAKNEVTDLAWDADNNVRLLREHNGATSTWSYDQKTGYPLEIKDAEAAVHNTAPTKLTYRTGLDGHTAELATKTSAEGRKWTFDQDDRGNLISVTDPKGFVTKYTYDEFGQLLTSTDANDHKTTFSDYDPVGYPRRTVDPLGCATTVSYDSVGNVVSSTDARQKTSTYTYDVFSRPAGSKTPVDADTGRFTVTPGPRYDQNDNVLSSTASNGAVTTAVYDAMDRVSAVTAPKDTATSEAKVSTFEYDPVGNLVRGVSPKGTLTRDNPDDFATRYGYDKLNRLISTTNSDGKTSTVEYDVVGNVVATVSPLGKKIRAELDLNHRVRKTIDAAGNTTTTDYDRDNNVVATVDQDGNRTTMRLDERAAVTEISVPHADGVQRVTKFEYDKVGNRTKTISPKGVDTQDDADDFIDELVYDELNRVKERLAPFDKDDERVKTPDRTLYGYDEIGNLVETSTPPSAGQTVRNVTINSYFDNGWLRSSTDPWQIRTEYDYDAMGKQTKRTQTAAGGSSTRTMEWTYYQDGKLASRKDDGVPVGKDVLLVDNSDPATEVKGEWATAGSGGDHEGYDYRTHSAGASEDSFTWRADVPRNGTYEVFVRYARSATATNATYTVEHDGGAETRTIDQTQQTGQWVSLGSYGYTEDAVKRITLSGRANGTVVADAVKLVRDGSGETDTEQKQFGFTYDANDKLREMTDSSAGAKVSRYVVEYTGLDQIKKVQEIGTAGRTTSYTYDDDGNVKTKDHDRQSAVYEYDVRSLLAKVTTTGKTPGATPQVATFTYDKRELPLTETKANGNSVSYEYFLDGKQRHYTEKKPDGTLVNEHTLEYDANGQRTKDIAKTMNADNTSAYLDRVLAYGFDPVNRLRKSTKSDLSGQELETESYVHDANGNVVEQTVEGKTAKFTYDRNRLTTSTVDQQTATHSYDPFGRLDKVTANGKLVEKYRYDGFDRIVEHQKPKQGSADRTTVTFAYDPLDRTTTRTETDKTTEFGYLGLSSEVLTEESGGKLEKSYQYSLDGRRLSQTTHEDDGTTENAQYGYNPHTDVELLTDEKGDSKATYGYTAYGKDDKESFTGIDKPDAQQPDKEPYNFYRFNGKRWDSTTNGYDMGFRDYDPGLNRFVTRDQYNGALADLNLGTSPWTGNRYAFTGGNPISRVELDGHCWAWDWICDTGSAIGDAASATGGAIADAGVATWNFFGQVGGFSVGIIEGAGSLIGDTWDCVSAIFTCGQGIADFASLAWDDPGAAGGLLWEGITEPIVDDWNQGNYGEAIGRGAFSIIEVIAGGKGISKLTKIRKGDKTPDSGKKDKSAGPTPKNFNLQTLKEMFDSGQLKYGDATPRPDSNVPNASDSELLDIARNPRNPDEQIKINRNSDGTMTVIQGNQRLYNLLDRAGQGRIGYNEEIPLWGFW</sequence>
<dbReference type="Gene3D" id="3.90.930.1">
    <property type="match status" value="1"/>
</dbReference>
<feature type="region of interest" description="Disordered" evidence="1">
    <location>
        <begin position="1579"/>
        <end position="1600"/>
    </location>
</feature>
<comment type="caution">
    <text evidence="4">The sequence shown here is derived from an EMBL/GenBank/DDBJ whole genome shotgun (WGS) entry which is preliminary data.</text>
</comment>
<dbReference type="EMBL" id="JAAMPJ010000021">
    <property type="protein sequence ID" value="NGY66253.1"/>
    <property type="molecule type" value="Genomic_DNA"/>
</dbReference>
<evidence type="ECO:0000256" key="1">
    <source>
        <dbReference type="SAM" id="MobiDB-lite"/>
    </source>
</evidence>
<dbReference type="InterPro" id="IPR033803">
    <property type="entry name" value="CBD-like_Golvesin-Xly"/>
</dbReference>
<accession>A0A7C9VX08</accession>
<dbReference type="InterPro" id="IPR013783">
    <property type="entry name" value="Ig-like_fold"/>
</dbReference>
<evidence type="ECO:0000313" key="4">
    <source>
        <dbReference type="EMBL" id="NGY66253.1"/>
    </source>
</evidence>
<reference evidence="4 5" key="1">
    <citation type="submission" date="2020-03" db="EMBL/GenBank/DDBJ databases">
        <title>Isolation and identification of active actinomycetes.</title>
        <authorList>
            <person name="Sun X."/>
        </authorList>
    </citation>
    <scope>NUCLEOTIDE SEQUENCE [LARGE SCALE GENOMIC DNA]</scope>
    <source>
        <strain evidence="4 5">NEAU-D13</strain>
    </source>
</reference>
<name>A0A7C9VX08_9PSEU</name>
<evidence type="ECO:0000313" key="5">
    <source>
        <dbReference type="Proteomes" id="UP000481360"/>
    </source>
</evidence>
<dbReference type="Pfam" id="PF25275">
    <property type="entry name" value="Golvesin_C"/>
    <property type="match status" value="1"/>
</dbReference>
<feature type="compositionally biased region" description="Low complexity" evidence="1">
    <location>
        <begin position="52"/>
        <end position="70"/>
    </location>
</feature>